<evidence type="ECO:0000256" key="5">
    <source>
        <dbReference type="ARBA" id="ARBA00022989"/>
    </source>
</evidence>
<feature type="domain" description="Sulfatase N-terminal" evidence="8">
    <location>
        <begin position="325"/>
        <end position="543"/>
    </location>
</feature>
<keyword evidence="9" id="KW-0808">Transferase</keyword>
<feature type="transmembrane region" description="Helical" evidence="7">
    <location>
        <begin position="69"/>
        <end position="90"/>
    </location>
</feature>
<evidence type="ECO:0000256" key="1">
    <source>
        <dbReference type="ARBA" id="ARBA00004651"/>
    </source>
</evidence>
<keyword evidence="4 7" id="KW-0812">Transmembrane</keyword>
<comment type="subcellular location">
    <subcellularLocation>
        <location evidence="1">Cell membrane</location>
        <topology evidence="1">Multi-pass membrane protein</topology>
    </subcellularLocation>
</comment>
<dbReference type="GO" id="GO:0016740">
    <property type="term" value="F:transferase activity"/>
    <property type="evidence" value="ECO:0007669"/>
    <property type="project" value="UniProtKB-KW"/>
</dbReference>
<dbReference type="PANTHER" id="PTHR47371">
    <property type="entry name" value="LIPOTEICHOIC ACID SYNTHASE"/>
    <property type="match status" value="1"/>
</dbReference>
<evidence type="ECO:0000313" key="9">
    <source>
        <dbReference type="EMBL" id="MSU09054.1"/>
    </source>
</evidence>
<dbReference type="EMBL" id="VUNR01000016">
    <property type="protein sequence ID" value="MSU09054.1"/>
    <property type="molecule type" value="Genomic_DNA"/>
</dbReference>
<dbReference type="Gene3D" id="3.40.720.10">
    <property type="entry name" value="Alkaline Phosphatase, subunit A"/>
    <property type="match status" value="1"/>
</dbReference>
<gene>
    <name evidence="9" type="ORF">FYJ84_08665</name>
</gene>
<keyword evidence="10" id="KW-1185">Reference proteome</keyword>
<organism evidence="9 10">
    <name type="scientific">Anaerovibrio slackiae</name>
    <dbReference type="NCBI Taxonomy" id="2652309"/>
    <lineage>
        <taxon>Bacteria</taxon>
        <taxon>Bacillati</taxon>
        <taxon>Bacillota</taxon>
        <taxon>Negativicutes</taxon>
        <taxon>Selenomonadales</taxon>
        <taxon>Selenomonadaceae</taxon>
        <taxon>Anaerovibrio</taxon>
    </lineage>
</organism>
<dbReference type="InterPro" id="IPR000917">
    <property type="entry name" value="Sulfatase_N"/>
</dbReference>
<dbReference type="PANTHER" id="PTHR47371:SF3">
    <property type="entry name" value="PHOSPHOGLYCEROL TRANSFERASE I"/>
    <property type="match status" value="1"/>
</dbReference>
<keyword evidence="3" id="KW-1003">Cell membrane</keyword>
<protein>
    <submittedName>
        <fullName evidence="9">Sulfatase-like hydrolase/transferase</fullName>
    </submittedName>
</protein>
<keyword evidence="9" id="KW-0378">Hydrolase</keyword>
<feature type="transmembrane region" description="Helical" evidence="7">
    <location>
        <begin position="20"/>
        <end position="38"/>
    </location>
</feature>
<evidence type="ECO:0000256" key="6">
    <source>
        <dbReference type="ARBA" id="ARBA00023136"/>
    </source>
</evidence>
<dbReference type="InterPro" id="IPR017850">
    <property type="entry name" value="Alkaline_phosphatase_core_sf"/>
</dbReference>
<feature type="transmembrane region" description="Helical" evidence="7">
    <location>
        <begin position="150"/>
        <end position="170"/>
    </location>
</feature>
<accession>A0A6I2UHP3</accession>
<comment type="pathway">
    <text evidence="2">Cell wall biogenesis; lipoteichoic acid biosynthesis.</text>
</comment>
<keyword evidence="5 7" id="KW-1133">Transmembrane helix</keyword>
<evidence type="ECO:0000256" key="4">
    <source>
        <dbReference type="ARBA" id="ARBA00022692"/>
    </source>
</evidence>
<evidence type="ECO:0000313" key="10">
    <source>
        <dbReference type="Proteomes" id="UP000433181"/>
    </source>
</evidence>
<dbReference type="GO" id="GO:0005886">
    <property type="term" value="C:plasma membrane"/>
    <property type="evidence" value="ECO:0007669"/>
    <property type="project" value="UniProtKB-SubCell"/>
</dbReference>
<dbReference type="InterPro" id="IPR050448">
    <property type="entry name" value="OpgB/LTA_synthase_biosynth"/>
</dbReference>
<evidence type="ECO:0000259" key="8">
    <source>
        <dbReference type="Pfam" id="PF00884"/>
    </source>
</evidence>
<dbReference type="AlphaFoldDB" id="A0A6I2UHP3"/>
<comment type="caution">
    <text evidence="9">The sequence shown here is derived from an EMBL/GenBank/DDBJ whole genome shotgun (WGS) entry which is preliminary data.</text>
</comment>
<keyword evidence="6 7" id="KW-0472">Membrane</keyword>
<evidence type="ECO:0000256" key="3">
    <source>
        <dbReference type="ARBA" id="ARBA00022475"/>
    </source>
</evidence>
<evidence type="ECO:0000256" key="2">
    <source>
        <dbReference type="ARBA" id="ARBA00004936"/>
    </source>
</evidence>
<dbReference type="Proteomes" id="UP000433181">
    <property type="component" value="Unassembled WGS sequence"/>
</dbReference>
<dbReference type="Pfam" id="PF00884">
    <property type="entry name" value="Sulfatase"/>
    <property type="match status" value="1"/>
</dbReference>
<evidence type="ECO:0000256" key="7">
    <source>
        <dbReference type="SAM" id="Phobius"/>
    </source>
</evidence>
<reference evidence="9 10" key="1">
    <citation type="submission" date="2019-08" db="EMBL/GenBank/DDBJ databases">
        <title>In-depth cultivation of the pig gut microbiome towards novel bacterial diversity and tailored functional studies.</title>
        <authorList>
            <person name="Wylensek D."/>
            <person name="Hitch T.C.A."/>
            <person name="Clavel T."/>
        </authorList>
    </citation>
    <scope>NUCLEOTIDE SEQUENCE [LARGE SCALE GENOMIC DNA]</scope>
    <source>
        <strain evidence="9 10">WCA-693-APC-5D-A</strain>
    </source>
</reference>
<dbReference type="SUPFAM" id="SSF53649">
    <property type="entry name" value="Alkaline phosphatase-like"/>
    <property type="match status" value="1"/>
</dbReference>
<feature type="transmembrane region" description="Helical" evidence="7">
    <location>
        <begin position="96"/>
        <end position="118"/>
    </location>
</feature>
<dbReference type="GO" id="GO:0016787">
    <property type="term" value="F:hydrolase activity"/>
    <property type="evidence" value="ECO:0007669"/>
    <property type="project" value="UniProtKB-KW"/>
</dbReference>
<name>A0A6I2UHP3_9FIRM</name>
<proteinExistence type="predicted"/>
<sequence length="677" mass="77844">MNMSGMEVFWYGWQQDLRLAIVPPIICAVFRFLFIYIHGPRRFGEWDKGTLQKCFSYGFWWGMDINSRYYLISLIVATLPGMFFSVWYDVGQTVRLLWFSLYLLILYIAFIGKMLFFYHFHDIYNRNVWLGKNADKKNLLDIFFNQNHGLLILFSIVPYMLISACLGHWIQEIPSLPFLSFENNVVQYGFNVFVFLFSIALYYWFNFGGTFRHRLKPEWDEVPPEVKNDVFLGKATVDDLVALKILWRNPVPEFMKKDEQSVLQDIQKIIPEFTGAAGENPLTFCKRKAEGARIKKPSHIFVILEESHCQLLYDQSYSMLDVAKYTKKLRAENNAVAINNFQPGGMISQTSLSSFLLGIYDCDIELNENVDIWNCNLAGIPTNFAGQLKKLGYKTHFWYGGGLNWGSLVHFLPAVGFDVCAGGPEFCPVGSPQTWLGVYDHIFLNQLSKKIKAEASNMPELHFIYTTSNHGPYNIPYEDYGIHEQDAVQLPLGRLQNGDMDMRRFTGILYADRAVADFVHDMREAYPDSLFVLTGDHASAVAPFDKGILPRNDSLLRERILTSFSMHHPGLHSGIFGDTILGEHLNILPTLIELIAPEGFEYYSLKGSLFDNIEHVVTPYSWMNSACIGYYNDNIYQQLGESSENADMVYGDMQYEDERNMLIGITNWLVKHPELLN</sequence>
<feature type="transmembrane region" description="Helical" evidence="7">
    <location>
        <begin position="185"/>
        <end position="205"/>
    </location>
</feature>